<gene>
    <name evidence="8" type="ORF">E5676_scaffold305G00220</name>
    <name evidence="7" type="ORF">E6C27_scaffold19G002970</name>
</gene>
<dbReference type="InterPro" id="IPR043502">
    <property type="entry name" value="DNA/RNA_pol_sf"/>
</dbReference>
<dbReference type="PROSITE" id="PS50135">
    <property type="entry name" value="ZF_ZZ_2"/>
    <property type="match status" value="1"/>
</dbReference>
<dbReference type="GO" id="GO:0043161">
    <property type="term" value="P:proteasome-mediated ubiquitin-dependent protein catabolic process"/>
    <property type="evidence" value="ECO:0007669"/>
    <property type="project" value="TreeGrafter"/>
</dbReference>
<dbReference type="InterPro" id="IPR043145">
    <property type="entry name" value="Znf_ZZ_sf"/>
</dbReference>
<dbReference type="GO" id="GO:0061630">
    <property type="term" value="F:ubiquitin protein ligase activity"/>
    <property type="evidence" value="ECO:0007669"/>
    <property type="project" value="TreeGrafter"/>
</dbReference>
<evidence type="ECO:0000313" key="8">
    <source>
        <dbReference type="EMBL" id="TYK21487.1"/>
    </source>
</evidence>
<dbReference type="SUPFAM" id="SSF56672">
    <property type="entry name" value="DNA/RNA polymerases"/>
    <property type="match status" value="1"/>
</dbReference>
<dbReference type="GO" id="GO:0008270">
    <property type="term" value="F:zinc ion binding"/>
    <property type="evidence" value="ECO:0007669"/>
    <property type="project" value="UniProtKB-KW"/>
</dbReference>
<proteinExistence type="predicted"/>
<sequence>MLVPREVRNSPSTRNRTQDVPTLVKLPLPALLNQLALLVDGKNSWILDSGATDHLIGSSEHFISYICRKITHELHREVIFLPESICFQDMSSGKTIGTARHSGGLYILGDDASGSSFSKASLLSSYFSIFEHDFLPTDQVLWKMYYKRNLRKEVEFPTSQPLASVQDSEPLRDQGMENSTKHCTNNKMSENDRFGVAVLQNMEGKNSVDETEVRARTNNSEVEQGHTGINEYDPSLDNSHCSEKRVLRSVAVNKHWLIYQLDDKNAFLNGDLMEEVYMSPLLDSKPILGIVKDTLIILCFTQVFETGKIEAIKVYIDDIVLSGDNQAEISQLKQRMRDGFEIKDLGNLKYFLEMEVARSKEGIFMSQRKYTFDLLTETGMLGCRPVDAPIEFNCKLGNSGDQVPVDKEQYHQFMQAPYEEHMEAINRFLRYLKMTPDKGLMFRKTDRKTIDAYTDLDWIGSIVDRKSTSGYCTFVWGNLVTWRSSIEEGKKGQYLPRWGDVASKVHSAVGCDSCGMFPLIGDRYKCKDCLEEVGFDLCGDCYNTRSKRPGRFNQQHRPEHRFHLVHPPMFRNMRLGVVTEMLEEGSTTFIIANGEGSDSSDNIGAILEFSSDARESDEDDSDVDGRTQINSSDDRTDQNYSEPS</sequence>
<evidence type="ECO:0000259" key="6">
    <source>
        <dbReference type="PROSITE" id="PS50135"/>
    </source>
</evidence>
<dbReference type="Proteomes" id="UP000321947">
    <property type="component" value="Unassembled WGS sequence"/>
</dbReference>
<evidence type="ECO:0000256" key="2">
    <source>
        <dbReference type="ARBA" id="ARBA00022771"/>
    </source>
</evidence>
<dbReference type="Gene3D" id="3.30.60.90">
    <property type="match status" value="1"/>
</dbReference>
<dbReference type="SUPFAM" id="SSF57850">
    <property type="entry name" value="RING/U-box"/>
    <property type="match status" value="1"/>
</dbReference>
<evidence type="ECO:0000256" key="3">
    <source>
        <dbReference type="ARBA" id="ARBA00022833"/>
    </source>
</evidence>
<dbReference type="Pfam" id="PF07727">
    <property type="entry name" value="RVT_2"/>
    <property type="match status" value="1"/>
</dbReference>
<dbReference type="SMART" id="SM00291">
    <property type="entry name" value="ZnF_ZZ"/>
    <property type="match status" value="1"/>
</dbReference>
<feature type="domain" description="ZZ-type" evidence="6">
    <location>
        <begin position="506"/>
        <end position="570"/>
    </location>
</feature>
<dbReference type="InterPro" id="IPR000433">
    <property type="entry name" value="Znf_ZZ"/>
</dbReference>
<evidence type="ECO:0000313" key="10">
    <source>
        <dbReference type="Proteomes" id="UP000321947"/>
    </source>
</evidence>
<organism evidence="7 9">
    <name type="scientific">Cucumis melo var. makuwa</name>
    <name type="common">Oriental melon</name>
    <dbReference type="NCBI Taxonomy" id="1194695"/>
    <lineage>
        <taxon>Eukaryota</taxon>
        <taxon>Viridiplantae</taxon>
        <taxon>Streptophyta</taxon>
        <taxon>Embryophyta</taxon>
        <taxon>Tracheophyta</taxon>
        <taxon>Spermatophyta</taxon>
        <taxon>Magnoliopsida</taxon>
        <taxon>eudicotyledons</taxon>
        <taxon>Gunneridae</taxon>
        <taxon>Pentapetalae</taxon>
        <taxon>rosids</taxon>
        <taxon>fabids</taxon>
        <taxon>Cucurbitales</taxon>
        <taxon>Cucurbitaceae</taxon>
        <taxon>Benincaseae</taxon>
        <taxon>Cucumis</taxon>
    </lineage>
</organism>
<dbReference type="EMBL" id="SSTE01022979">
    <property type="protein sequence ID" value="KAA0026291.1"/>
    <property type="molecule type" value="Genomic_DNA"/>
</dbReference>
<name>A0A5A7SQ14_CUCMM</name>
<comment type="caution">
    <text evidence="7">The sequence shown here is derived from an EMBL/GenBank/DDBJ whole genome shotgun (WGS) entry which is preliminary data.</text>
</comment>
<feature type="region of interest" description="Disordered" evidence="5">
    <location>
        <begin position="207"/>
        <end position="235"/>
    </location>
</feature>
<keyword evidence="2 4" id="KW-0863">Zinc-finger</keyword>
<dbReference type="EMBL" id="SSTD01005647">
    <property type="protein sequence ID" value="TYK21487.1"/>
    <property type="molecule type" value="Genomic_DNA"/>
</dbReference>
<dbReference type="PROSITE" id="PS01357">
    <property type="entry name" value="ZF_ZZ_1"/>
    <property type="match status" value="1"/>
</dbReference>
<dbReference type="Proteomes" id="UP000321393">
    <property type="component" value="Unassembled WGS sequence"/>
</dbReference>
<dbReference type="PANTHER" id="PTHR15898:SF13">
    <property type="entry name" value="BIFUNCTIONAL APOPTOSIS REGULATOR"/>
    <property type="match status" value="1"/>
</dbReference>
<dbReference type="CDD" id="cd02338">
    <property type="entry name" value="ZZ_PCMF_like"/>
    <property type="match status" value="1"/>
</dbReference>
<dbReference type="PANTHER" id="PTHR15898">
    <property type="entry name" value="BIFUNCTIONAL APOPTOSIS REGULATOR"/>
    <property type="match status" value="1"/>
</dbReference>
<reference evidence="9 10" key="1">
    <citation type="submission" date="2019-08" db="EMBL/GenBank/DDBJ databases">
        <title>Draft genome sequences of two oriental melons (Cucumis melo L. var makuwa).</title>
        <authorList>
            <person name="Kwon S.-Y."/>
        </authorList>
    </citation>
    <scope>NUCLEOTIDE SEQUENCE [LARGE SCALE GENOMIC DNA]</scope>
    <source>
        <strain evidence="10">cv. Chang Bougi</strain>
        <strain evidence="9">cv. SW 3</strain>
        <tissue evidence="7">Leaf</tissue>
    </source>
</reference>
<dbReference type="FunFam" id="3.30.60.90:FF:000014">
    <property type="entry name" value="E3 ubiquitin-protein ligase PRT1"/>
    <property type="match status" value="1"/>
</dbReference>
<dbReference type="Pfam" id="PF00569">
    <property type="entry name" value="ZZ"/>
    <property type="match status" value="1"/>
</dbReference>
<evidence type="ECO:0000313" key="9">
    <source>
        <dbReference type="Proteomes" id="UP000321393"/>
    </source>
</evidence>
<evidence type="ECO:0000256" key="5">
    <source>
        <dbReference type="SAM" id="MobiDB-lite"/>
    </source>
</evidence>
<dbReference type="InterPro" id="IPR013103">
    <property type="entry name" value="RVT_2"/>
</dbReference>
<protein>
    <submittedName>
        <fullName evidence="7">E3 ubiquitin-protein ligase PRT1 isoform X1</fullName>
    </submittedName>
</protein>
<dbReference type="OrthoDB" id="128382at2759"/>
<evidence type="ECO:0000313" key="7">
    <source>
        <dbReference type="EMBL" id="KAA0026291.1"/>
    </source>
</evidence>
<keyword evidence="1" id="KW-0479">Metal-binding</keyword>
<evidence type="ECO:0000256" key="1">
    <source>
        <dbReference type="ARBA" id="ARBA00022723"/>
    </source>
</evidence>
<evidence type="ECO:0000256" key="4">
    <source>
        <dbReference type="PROSITE-ProRule" id="PRU00228"/>
    </source>
</evidence>
<keyword evidence="3" id="KW-0862">Zinc</keyword>
<dbReference type="AlphaFoldDB" id="A0A5A7SQ14"/>
<feature type="region of interest" description="Disordered" evidence="5">
    <location>
        <begin position="601"/>
        <end position="644"/>
    </location>
</feature>
<accession>A0A5A7SQ14</accession>